<protein>
    <submittedName>
        <fullName evidence="1">Uncharacterized protein</fullName>
    </submittedName>
</protein>
<evidence type="ECO:0000313" key="2">
    <source>
        <dbReference type="Proteomes" id="UP000032180"/>
    </source>
</evidence>
<reference evidence="1" key="3">
    <citation type="submission" date="2015-04" db="UniProtKB">
        <authorList>
            <consortium name="EnsemblPlants"/>
        </authorList>
    </citation>
    <scope>IDENTIFICATION</scope>
</reference>
<accession>A0A0D9VKM0</accession>
<evidence type="ECO:0000313" key="1">
    <source>
        <dbReference type="EnsemblPlants" id="LPERR02G25590.1"/>
    </source>
</evidence>
<sequence>MSQQSHIARGGTKHEATTALLVRKAQCNWPQHTHGCVRLIQPKEQISPRSTAYRVEQRNLSVFIRAGAWIK</sequence>
<dbReference type="AlphaFoldDB" id="A0A0D9VKM0"/>
<proteinExistence type="predicted"/>
<organism evidence="1 2">
    <name type="scientific">Leersia perrieri</name>
    <dbReference type="NCBI Taxonomy" id="77586"/>
    <lineage>
        <taxon>Eukaryota</taxon>
        <taxon>Viridiplantae</taxon>
        <taxon>Streptophyta</taxon>
        <taxon>Embryophyta</taxon>
        <taxon>Tracheophyta</taxon>
        <taxon>Spermatophyta</taxon>
        <taxon>Magnoliopsida</taxon>
        <taxon>Liliopsida</taxon>
        <taxon>Poales</taxon>
        <taxon>Poaceae</taxon>
        <taxon>BOP clade</taxon>
        <taxon>Oryzoideae</taxon>
        <taxon>Oryzeae</taxon>
        <taxon>Oryzinae</taxon>
        <taxon>Leersia</taxon>
    </lineage>
</organism>
<dbReference type="EnsemblPlants" id="LPERR02G25590.1">
    <property type="protein sequence ID" value="LPERR02G25590.1"/>
    <property type="gene ID" value="LPERR02G25590"/>
</dbReference>
<reference evidence="2" key="2">
    <citation type="submission" date="2013-12" db="EMBL/GenBank/DDBJ databases">
        <authorList>
            <person name="Yu Y."/>
            <person name="Lee S."/>
            <person name="de Baynast K."/>
            <person name="Wissotski M."/>
            <person name="Liu L."/>
            <person name="Talag J."/>
            <person name="Goicoechea J."/>
            <person name="Angelova A."/>
            <person name="Jetty R."/>
            <person name="Kudrna D."/>
            <person name="Golser W."/>
            <person name="Rivera L."/>
            <person name="Zhang J."/>
            <person name="Wing R."/>
        </authorList>
    </citation>
    <scope>NUCLEOTIDE SEQUENCE</scope>
</reference>
<keyword evidence="2" id="KW-1185">Reference proteome</keyword>
<dbReference type="Proteomes" id="UP000032180">
    <property type="component" value="Chromosome 2"/>
</dbReference>
<name>A0A0D9VKM0_9ORYZ</name>
<dbReference type="HOGENOM" id="CLU_2743657_0_0_1"/>
<dbReference type="Gramene" id="LPERR02G25590.1">
    <property type="protein sequence ID" value="LPERR02G25590.1"/>
    <property type="gene ID" value="LPERR02G25590"/>
</dbReference>
<reference evidence="1 2" key="1">
    <citation type="submission" date="2012-08" db="EMBL/GenBank/DDBJ databases">
        <title>Oryza genome evolution.</title>
        <authorList>
            <person name="Wing R.A."/>
        </authorList>
    </citation>
    <scope>NUCLEOTIDE SEQUENCE</scope>
</reference>